<comment type="caution">
    <text evidence="1">The sequence shown here is derived from an EMBL/GenBank/DDBJ whole genome shotgun (WGS) entry which is preliminary data.</text>
</comment>
<gene>
    <name evidence="1" type="ORF">MKW98_013371</name>
</gene>
<evidence type="ECO:0000313" key="1">
    <source>
        <dbReference type="EMBL" id="KAI3921437.1"/>
    </source>
</evidence>
<proteinExistence type="predicted"/>
<dbReference type="Proteomes" id="UP001202328">
    <property type="component" value="Unassembled WGS sequence"/>
</dbReference>
<sequence>MLHSDFLYYFFVVGPSAVDRKFMLAKLIRGVERSLIVTGFRYEHEDAWATNIKYSKNSLILAGVDSVKPPSSVAVAKPILGSLVCPGLTFPLSTMYGVFIRA</sequence>
<reference evidence="1" key="1">
    <citation type="submission" date="2022-04" db="EMBL/GenBank/DDBJ databases">
        <title>A functionally conserved STORR gene fusion in Papaver species that diverged 16.8 million years ago.</title>
        <authorList>
            <person name="Catania T."/>
        </authorList>
    </citation>
    <scope>NUCLEOTIDE SEQUENCE</scope>
    <source>
        <strain evidence="1">S-188037</strain>
    </source>
</reference>
<protein>
    <submittedName>
        <fullName evidence="1">Uncharacterized protein</fullName>
    </submittedName>
</protein>
<accession>A0AAD4XK49</accession>
<keyword evidence="2" id="KW-1185">Reference proteome</keyword>
<evidence type="ECO:0000313" key="2">
    <source>
        <dbReference type="Proteomes" id="UP001202328"/>
    </source>
</evidence>
<name>A0AAD4XK49_9MAGN</name>
<dbReference type="AlphaFoldDB" id="A0AAD4XK49"/>
<organism evidence="1 2">
    <name type="scientific">Papaver atlanticum</name>
    <dbReference type="NCBI Taxonomy" id="357466"/>
    <lineage>
        <taxon>Eukaryota</taxon>
        <taxon>Viridiplantae</taxon>
        <taxon>Streptophyta</taxon>
        <taxon>Embryophyta</taxon>
        <taxon>Tracheophyta</taxon>
        <taxon>Spermatophyta</taxon>
        <taxon>Magnoliopsida</taxon>
        <taxon>Ranunculales</taxon>
        <taxon>Papaveraceae</taxon>
        <taxon>Papaveroideae</taxon>
        <taxon>Papaver</taxon>
    </lineage>
</organism>
<dbReference type="EMBL" id="JAJJMB010008687">
    <property type="protein sequence ID" value="KAI3921437.1"/>
    <property type="molecule type" value="Genomic_DNA"/>
</dbReference>